<dbReference type="AlphaFoldDB" id="T1ABG4"/>
<dbReference type="PROSITE" id="PS50994">
    <property type="entry name" value="INTEGRASE"/>
    <property type="match status" value="1"/>
</dbReference>
<evidence type="ECO:0000313" key="2">
    <source>
        <dbReference type="EMBL" id="EQD38234.1"/>
    </source>
</evidence>
<protein>
    <submittedName>
        <fullName evidence="2">Transposase TniA</fullName>
    </submittedName>
</protein>
<gene>
    <name evidence="2" type="ORF">B1B_15905</name>
</gene>
<dbReference type="GO" id="GO:0003676">
    <property type="term" value="F:nucleic acid binding"/>
    <property type="evidence" value="ECO:0007669"/>
    <property type="project" value="InterPro"/>
</dbReference>
<dbReference type="Gene3D" id="3.30.420.10">
    <property type="entry name" value="Ribonuclease H-like superfamily/Ribonuclease H"/>
    <property type="match status" value="1"/>
</dbReference>
<sequence length="546" mass="60202">MSAITQGDSVLYQGQRLKVVDEPLGGQVVLQDAGDEHLLIQAPLTEVTPVPPLIEMAQSIGAGEWALLEQLAEAARAVISAPDSATRQRVFAERAAALGISVRTLRRAVKRYQAVPSIIGLRSGMPGRRAGTRVLAERVEAIIRERLEEEWLVGNRPFLTDVHHNIERLCREKDLRPPEISTVRKRAACLDAYEVTKRREGAKAAHYKHKPLVGHIQVARVLEQVQIDHTLADVILVSELDRRVPIGRPWLTLAVDVASRVVVGVHISFDPPSAIAVAMCLENLLLPKDAYLADLKLKGPWPCAGIPECVHVDNGRDFHSVALERGCAELGITLQYRPVGSPHYGGIIERLIGTMMGRCRLLPGATQSNVVARGDYDAEAKATMTLSEFRAFLVNDIVGIYHVSTHRTLMVPPIKKWEELVAGKPLERTIPEGWRAAQVRLAFYPHEERLVRRTGIQLWERHYWVGDLTEWVGRSSAAPCSTTPAISGTFICAAPMAKCCAPRPRITIPPSSPWRIGCGIAKRAAPSDVIRHFLRSRTRACGPGPL</sequence>
<feature type="domain" description="Integrase catalytic" evidence="1">
    <location>
        <begin position="207"/>
        <end position="421"/>
    </location>
</feature>
<name>T1ABG4_9ZZZZ</name>
<dbReference type="InterPro" id="IPR036397">
    <property type="entry name" value="RNaseH_sf"/>
</dbReference>
<dbReference type="InterPro" id="IPR012337">
    <property type="entry name" value="RNaseH-like_sf"/>
</dbReference>
<proteinExistence type="predicted"/>
<dbReference type="SUPFAM" id="SSF53098">
    <property type="entry name" value="Ribonuclease H-like"/>
    <property type="match status" value="1"/>
</dbReference>
<dbReference type="GO" id="GO:0015074">
    <property type="term" value="P:DNA integration"/>
    <property type="evidence" value="ECO:0007669"/>
    <property type="project" value="InterPro"/>
</dbReference>
<dbReference type="InterPro" id="IPR001584">
    <property type="entry name" value="Integrase_cat-core"/>
</dbReference>
<reference evidence="2" key="1">
    <citation type="submission" date="2013-08" db="EMBL/GenBank/DDBJ databases">
        <authorList>
            <person name="Mendez C."/>
            <person name="Richter M."/>
            <person name="Ferrer M."/>
            <person name="Sanchez J."/>
        </authorList>
    </citation>
    <scope>NUCLEOTIDE SEQUENCE</scope>
</reference>
<organism evidence="2">
    <name type="scientific">mine drainage metagenome</name>
    <dbReference type="NCBI Taxonomy" id="410659"/>
    <lineage>
        <taxon>unclassified sequences</taxon>
        <taxon>metagenomes</taxon>
        <taxon>ecological metagenomes</taxon>
    </lineage>
</organism>
<evidence type="ECO:0000259" key="1">
    <source>
        <dbReference type="PROSITE" id="PS50994"/>
    </source>
</evidence>
<comment type="caution">
    <text evidence="2">The sequence shown here is derived from an EMBL/GenBank/DDBJ whole genome shotgun (WGS) entry which is preliminary data.</text>
</comment>
<dbReference type="EMBL" id="AUZY01010583">
    <property type="protein sequence ID" value="EQD38234.1"/>
    <property type="molecule type" value="Genomic_DNA"/>
</dbReference>
<dbReference type="InterPro" id="IPR015378">
    <property type="entry name" value="Transposase-like_Mu_C"/>
</dbReference>
<reference evidence="2" key="2">
    <citation type="journal article" date="2014" name="ISME J.">
        <title>Microbial stratification in low pH oxic and suboxic macroscopic growths along an acid mine drainage.</title>
        <authorList>
            <person name="Mendez-Garcia C."/>
            <person name="Mesa V."/>
            <person name="Sprenger R.R."/>
            <person name="Richter M."/>
            <person name="Diez M.S."/>
            <person name="Solano J."/>
            <person name="Bargiela R."/>
            <person name="Golyshina O.V."/>
            <person name="Manteca A."/>
            <person name="Ramos J.L."/>
            <person name="Gallego J.R."/>
            <person name="Llorente I."/>
            <person name="Martins Dos Santos V.A."/>
            <person name="Jensen O.N."/>
            <person name="Pelaez A.I."/>
            <person name="Sanchez J."/>
            <person name="Ferrer M."/>
        </authorList>
    </citation>
    <scope>NUCLEOTIDE SEQUENCE</scope>
</reference>
<accession>T1ABG4</accession>
<dbReference type="Pfam" id="PF09299">
    <property type="entry name" value="Mu-transpos_C"/>
    <property type="match status" value="1"/>
</dbReference>